<feature type="binding site" evidence="2">
    <location>
        <position position="83"/>
    </location>
    <ligand>
        <name>Mn(2+)</name>
        <dbReference type="ChEBI" id="CHEBI:29035"/>
        <label>2</label>
    </ligand>
</feature>
<organism evidence="4 5">
    <name type="scientific">Criibacterium bergeronii</name>
    <dbReference type="NCBI Taxonomy" id="1871336"/>
    <lineage>
        <taxon>Bacteria</taxon>
        <taxon>Bacillati</taxon>
        <taxon>Bacillota</taxon>
        <taxon>Clostridia</taxon>
        <taxon>Peptostreptococcales</taxon>
        <taxon>Filifactoraceae</taxon>
        <taxon>Criibacterium</taxon>
    </lineage>
</organism>
<evidence type="ECO:0000313" key="4">
    <source>
        <dbReference type="EMBL" id="RDY20553.1"/>
    </source>
</evidence>
<feature type="binding site" evidence="2">
    <location>
        <position position="345"/>
    </location>
    <ligand>
        <name>Mn(2+)</name>
        <dbReference type="ChEBI" id="CHEBI:29035"/>
        <label>2</label>
    </ligand>
</feature>
<dbReference type="EMBL" id="MBEW02000029">
    <property type="protein sequence ID" value="RDY20553.1"/>
    <property type="molecule type" value="Genomic_DNA"/>
</dbReference>
<gene>
    <name evidence="4" type="ORF">BBG48_009435</name>
</gene>
<keyword evidence="2" id="KW-0479">Metal-binding</keyword>
<dbReference type="PANTHER" id="PTHR11014:SF63">
    <property type="entry name" value="METALLOPEPTIDASE, PUTATIVE (AFU_ORTHOLOGUE AFUA_6G09600)-RELATED"/>
    <property type="match status" value="1"/>
</dbReference>
<dbReference type="FunFam" id="3.30.70.360:FF:000001">
    <property type="entry name" value="N-acetyldiaminopimelate deacetylase"/>
    <property type="match status" value="1"/>
</dbReference>
<dbReference type="Proteomes" id="UP000093352">
    <property type="component" value="Unassembled WGS sequence"/>
</dbReference>
<reference evidence="4 5" key="1">
    <citation type="journal article" date="2016" name="Genome Announc.">
        <title>Draft Genome Sequence of Criibacterium bergeronii gen. nov., sp. nov., Strain CCRI-22567T, Isolated from a Vaginal Sample from a Woman with Bacterial Vaginosis.</title>
        <authorList>
            <person name="Maheux A.F."/>
            <person name="Berube E."/>
            <person name="Boudreau D.K."/>
            <person name="Raymond F."/>
            <person name="Corbeil J."/>
            <person name="Roy P.H."/>
            <person name="Boissinot M."/>
            <person name="Omar R.F."/>
        </authorList>
    </citation>
    <scope>NUCLEOTIDE SEQUENCE [LARGE SCALE GENOMIC DNA]</scope>
    <source>
        <strain evidence="4 5">CCRI-22567</strain>
    </source>
</reference>
<dbReference type="InterPro" id="IPR002933">
    <property type="entry name" value="Peptidase_M20"/>
</dbReference>
<accession>A0A371IJB2</accession>
<comment type="caution">
    <text evidence="4">The sequence shown here is derived from an EMBL/GenBank/DDBJ whole genome shotgun (WGS) entry which is preliminary data.</text>
</comment>
<sequence length="376" mass="40521">MEDTYTKNPELGFDLTNTVKFVTEKLQSYGLEPKKVGKAGITALIGKGEPCILLRADMDSLPMQETSGLDFAATNGHCHSCGHDTHTSMLLLAAKMLKENEANLKGTVKLMFQPAEEILQGSLDMIENGILENPKVDVAVAMHVFMGEKDTASGSIRTTKGMAMSSADAYTITVKGKSSHGSMPELGVDAVITACHIAIALQNITSREISMFNQNVVLVGKISGGDTPNTTPGHAKLEVTTRANSEESRAFLEKRINEISKGIAETFRATVEITHNMGSPTLYNNPELVEDLLESAKNIVPEDKINLVRMSSGTEDFAFVALKVPSALIQFGVGSIDEGYKYGVHNSSMTLNEDSLPTGAALYAQFATEYLNKHGN</sequence>
<dbReference type="Pfam" id="PF07687">
    <property type="entry name" value="M20_dimer"/>
    <property type="match status" value="1"/>
</dbReference>
<dbReference type="InterPro" id="IPR011650">
    <property type="entry name" value="Peptidase_M20_dimer"/>
</dbReference>
<dbReference type="GO" id="GO:0019877">
    <property type="term" value="P:diaminopimelate biosynthetic process"/>
    <property type="evidence" value="ECO:0007669"/>
    <property type="project" value="UniProtKB-ARBA"/>
</dbReference>
<dbReference type="GO" id="GO:0046872">
    <property type="term" value="F:metal ion binding"/>
    <property type="evidence" value="ECO:0007669"/>
    <property type="project" value="UniProtKB-KW"/>
</dbReference>
<dbReference type="InterPro" id="IPR036264">
    <property type="entry name" value="Bact_exopeptidase_dim_dom"/>
</dbReference>
<evidence type="ECO:0000259" key="3">
    <source>
        <dbReference type="Pfam" id="PF07687"/>
    </source>
</evidence>
<feature type="domain" description="Peptidase M20 dimerisation" evidence="3">
    <location>
        <begin position="169"/>
        <end position="262"/>
    </location>
</feature>
<proteinExistence type="predicted"/>
<keyword evidence="5" id="KW-1185">Reference proteome</keyword>
<evidence type="ECO:0000313" key="5">
    <source>
        <dbReference type="Proteomes" id="UP000093352"/>
    </source>
</evidence>
<dbReference type="SUPFAM" id="SSF55031">
    <property type="entry name" value="Bacterial exopeptidase dimerisation domain"/>
    <property type="match status" value="1"/>
</dbReference>
<dbReference type="InterPro" id="IPR017439">
    <property type="entry name" value="Amidohydrolase"/>
</dbReference>
<dbReference type="Gene3D" id="3.40.630.10">
    <property type="entry name" value="Zn peptidases"/>
    <property type="match status" value="1"/>
</dbReference>
<comment type="cofactor">
    <cofactor evidence="2">
        <name>Mn(2+)</name>
        <dbReference type="ChEBI" id="CHEBI:29035"/>
    </cofactor>
    <text evidence="2">The Mn(2+) ion enhances activity.</text>
</comment>
<dbReference type="SUPFAM" id="SSF53187">
    <property type="entry name" value="Zn-dependent exopeptidases"/>
    <property type="match status" value="1"/>
</dbReference>
<feature type="binding site" evidence="2">
    <location>
        <position position="117"/>
    </location>
    <ligand>
        <name>Mn(2+)</name>
        <dbReference type="ChEBI" id="CHEBI:29035"/>
        <label>2</label>
    </ligand>
</feature>
<evidence type="ECO:0000256" key="2">
    <source>
        <dbReference type="PIRSR" id="PIRSR005962-1"/>
    </source>
</evidence>
<dbReference type="PANTHER" id="PTHR11014">
    <property type="entry name" value="PEPTIDASE M20 FAMILY MEMBER"/>
    <property type="match status" value="1"/>
</dbReference>
<dbReference type="NCBIfam" id="TIGR01891">
    <property type="entry name" value="amidohydrolases"/>
    <property type="match status" value="1"/>
</dbReference>
<evidence type="ECO:0000256" key="1">
    <source>
        <dbReference type="ARBA" id="ARBA00022801"/>
    </source>
</evidence>
<name>A0A371IJB2_9FIRM</name>
<feature type="binding site" evidence="2">
    <location>
        <position position="81"/>
    </location>
    <ligand>
        <name>Mn(2+)</name>
        <dbReference type="ChEBI" id="CHEBI:29035"/>
        <label>2</label>
    </ligand>
</feature>
<dbReference type="PIRSF" id="PIRSF005962">
    <property type="entry name" value="Pept_M20D_amidohydro"/>
    <property type="match status" value="1"/>
</dbReference>
<dbReference type="CDD" id="cd03886">
    <property type="entry name" value="M20_Acy1"/>
    <property type="match status" value="1"/>
</dbReference>
<dbReference type="Pfam" id="PF01546">
    <property type="entry name" value="Peptidase_M20"/>
    <property type="match status" value="1"/>
</dbReference>
<dbReference type="Gene3D" id="3.30.70.360">
    <property type="match status" value="1"/>
</dbReference>
<dbReference type="AlphaFoldDB" id="A0A371IJB2"/>
<dbReference type="RefSeq" id="WP_094754430.1">
    <property type="nucleotide sequence ID" value="NZ_MBEW02000029.1"/>
</dbReference>
<protein>
    <submittedName>
        <fullName evidence="4">Amidohydrolase</fullName>
    </submittedName>
</protein>
<keyword evidence="2" id="KW-0464">Manganese</keyword>
<dbReference type="GO" id="GO:0050118">
    <property type="term" value="F:N-acetyldiaminopimelate deacetylase activity"/>
    <property type="evidence" value="ECO:0007669"/>
    <property type="project" value="UniProtKB-ARBA"/>
</dbReference>
<feature type="binding site" evidence="2">
    <location>
        <position position="143"/>
    </location>
    <ligand>
        <name>Mn(2+)</name>
        <dbReference type="ChEBI" id="CHEBI:29035"/>
        <label>2</label>
    </ligand>
</feature>
<keyword evidence="1" id="KW-0378">Hydrolase</keyword>